<keyword evidence="2" id="KW-1185">Reference proteome</keyword>
<sequence length="119" mass="13558">MEEPKINMAVYPQLVTSERFEHFIENNLEKHLIEWFGQTALDECEGMINRVRIASMTQSFANKLLTFARIEHGPVVSEEMAVDAARAMTNLELRINKPKLNEWEETFAGHLLAVAKVGA</sequence>
<evidence type="ECO:0000313" key="2">
    <source>
        <dbReference type="Proteomes" id="UP000301424"/>
    </source>
</evidence>
<gene>
    <name evidence="1" type="ORF">BcepSauron_328</name>
</gene>
<protein>
    <submittedName>
        <fullName evidence="1">Uncharacterized protein</fullName>
    </submittedName>
</protein>
<dbReference type="Proteomes" id="UP000301424">
    <property type="component" value="Segment"/>
</dbReference>
<proteinExistence type="predicted"/>
<accession>A0A482MM22</accession>
<dbReference type="EMBL" id="MK552141">
    <property type="protein sequence ID" value="QBQ74708.1"/>
    <property type="molecule type" value="Genomic_DNA"/>
</dbReference>
<evidence type="ECO:0000313" key="1">
    <source>
        <dbReference type="EMBL" id="QBQ74708.1"/>
    </source>
</evidence>
<reference evidence="1 2" key="1">
    <citation type="submission" date="2019-02" db="EMBL/GenBank/DDBJ databases">
        <title>Complete genome sequence of Burkholderia cenocepacia phage BcepSauron.</title>
        <authorList>
            <person name="Park K."/>
            <person name="Gonzalez C."/>
            <person name="Liu M."/>
            <person name="Gill J."/>
        </authorList>
    </citation>
    <scope>NUCLEOTIDE SEQUENCE [LARGE SCALE GENOMIC DNA]</scope>
</reference>
<organism evidence="1 2">
    <name type="scientific">Burkholderia phage BcepSauron</name>
    <dbReference type="NCBI Taxonomy" id="2530033"/>
    <lineage>
        <taxon>Viruses</taxon>
        <taxon>Duplodnaviria</taxon>
        <taxon>Heunggongvirae</taxon>
        <taxon>Uroviricota</taxon>
        <taxon>Caudoviricetes</taxon>
        <taxon>Sarumanvirus</taxon>
        <taxon>Sarumanvirus bcepsauron</taxon>
    </lineage>
</organism>
<name>A0A482MM22_9CAUD</name>